<dbReference type="Pfam" id="PF00188">
    <property type="entry name" value="CAP"/>
    <property type="match status" value="1"/>
</dbReference>
<evidence type="ECO:0000313" key="2">
    <source>
        <dbReference type="EMBL" id="KAK6726346.1"/>
    </source>
</evidence>
<sequence length="544" mass="60350">MECGGDLTVDVRKRIIETHNEHRRKAEKGEVEGSKGKLPAAMKLADLEYDCGLEQEARRRCKDFIDVNFLYGLGANDDVVVGKGCNPPPQPVKDFLTSFNRWWEQSKYIEPSENNTVLLKHIYNGQPFAQIASSKVTRVGCQLYKKGRLTSVLCLYNSFPEQERKTGTVVVYKHLLKTNPSVFPQDGALLYDRAAVLFSAQKQIKLDGEEKVFMLPASLVPSAGEDATGVRVVVKKVTEGFQVTSNDLAKAVNVRDFEKDKGILEVAVCDLRIWRALFIRPPRSGIQGSSMDEKALMDGKYMGIGLSKSVKVLEGEGQSCSAYVVTDDPRPGQYNLNTQAAMQPINQKNILQLIKSEKRFRIMLFLTFCRAEFGVQPYQGPIKDAWDDDAKDCIASLNLSSMLPMEAKPRSSIRVSRFRQSGNRIDTIPLVATHSPDGPTPRLVSFTGSGDEATQFSLWLRRLEDVMRLCAAPQQKGDFLICYLDGAAREKVEELSRQEHCDFNAIVAFEGPVHGEGVLANSSLGSQVRQPLDVRASGSEGSNG</sequence>
<reference evidence="2 3" key="1">
    <citation type="submission" date="2023-08" db="EMBL/GenBank/DDBJ databases">
        <title>A Necator americanus chromosomal reference genome.</title>
        <authorList>
            <person name="Ilik V."/>
            <person name="Petrzelkova K.J."/>
            <person name="Pardy F."/>
            <person name="Fuh T."/>
            <person name="Niatou-Singa F.S."/>
            <person name="Gouil Q."/>
            <person name="Baker L."/>
            <person name="Ritchie M.E."/>
            <person name="Jex A.R."/>
            <person name="Gazzola D."/>
            <person name="Li H."/>
            <person name="Toshio Fujiwara R."/>
            <person name="Zhan B."/>
            <person name="Aroian R.V."/>
            <person name="Pafco B."/>
            <person name="Schwarz E.M."/>
        </authorList>
    </citation>
    <scope>NUCLEOTIDE SEQUENCE [LARGE SCALE GENOMIC DNA]</scope>
    <source>
        <strain evidence="2 3">Aroian</strain>
        <tissue evidence="2">Whole animal</tissue>
    </source>
</reference>
<keyword evidence="3" id="KW-1185">Reference proteome</keyword>
<dbReference type="InterPro" id="IPR035940">
    <property type="entry name" value="CAP_sf"/>
</dbReference>
<accession>A0ABR1BKQ5</accession>
<dbReference type="Gene3D" id="3.40.33.10">
    <property type="entry name" value="CAP"/>
    <property type="match status" value="1"/>
</dbReference>
<name>A0ABR1BKQ5_NECAM</name>
<gene>
    <name evidence="2" type="primary">Necator_chrI.g702</name>
    <name evidence="2" type="ORF">RB195_004580</name>
</gene>
<proteinExistence type="predicted"/>
<dbReference type="InterPro" id="IPR014044">
    <property type="entry name" value="CAP_dom"/>
</dbReference>
<dbReference type="EMBL" id="JAVFWL010000001">
    <property type="protein sequence ID" value="KAK6726346.1"/>
    <property type="molecule type" value="Genomic_DNA"/>
</dbReference>
<dbReference type="Proteomes" id="UP001303046">
    <property type="component" value="Unassembled WGS sequence"/>
</dbReference>
<dbReference type="CDD" id="cd05380">
    <property type="entry name" value="CAP_euk"/>
    <property type="match status" value="1"/>
</dbReference>
<dbReference type="SUPFAM" id="SSF55797">
    <property type="entry name" value="PR-1-like"/>
    <property type="match status" value="1"/>
</dbReference>
<feature type="domain" description="SCP" evidence="1">
    <location>
        <begin position="17"/>
        <end position="156"/>
    </location>
</feature>
<organism evidence="2 3">
    <name type="scientific">Necator americanus</name>
    <name type="common">Human hookworm</name>
    <dbReference type="NCBI Taxonomy" id="51031"/>
    <lineage>
        <taxon>Eukaryota</taxon>
        <taxon>Metazoa</taxon>
        <taxon>Ecdysozoa</taxon>
        <taxon>Nematoda</taxon>
        <taxon>Chromadorea</taxon>
        <taxon>Rhabditida</taxon>
        <taxon>Rhabditina</taxon>
        <taxon>Rhabditomorpha</taxon>
        <taxon>Strongyloidea</taxon>
        <taxon>Ancylostomatidae</taxon>
        <taxon>Bunostominae</taxon>
        <taxon>Necator</taxon>
    </lineage>
</organism>
<evidence type="ECO:0000259" key="1">
    <source>
        <dbReference type="Pfam" id="PF00188"/>
    </source>
</evidence>
<protein>
    <recommendedName>
        <fullName evidence="1">SCP domain-containing protein</fullName>
    </recommendedName>
</protein>
<evidence type="ECO:0000313" key="3">
    <source>
        <dbReference type="Proteomes" id="UP001303046"/>
    </source>
</evidence>
<comment type="caution">
    <text evidence="2">The sequence shown here is derived from an EMBL/GenBank/DDBJ whole genome shotgun (WGS) entry which is preliminary data.</text>
</comment>